<name>A0AAN7TL44_9MYCE</name>
<dbReference type="EMBL" id="JAVFKY010000006">
    <property type="protein sequence ID" value="KAK5574889.1"/>
    <property type="molecule type" value="Genomic_DNA"/>
</dbReference>
<feature type="transmembrane region" description="Helical" evidence="2">
    <location>
        <begin position="434"/>
        <end position="459"/>
    </location>
</feature>
<evidence type="ECO:0000313" key="3">
    <source>
        <dbReference type="EMBL" id="KAK5574889.1"/>
    </source>
</evidence>
<feature type="transmembrane region" description="Helical" evidence="2">
    <location>
        <begin position="560"/>
        <end position="587"/>
    </location>
</feature>
<accession>A0AAN7TL44</accession>
<evidence type="ECO:0000256" key="1">
    <source>
        <dbReference type="SAM" id="MobiDB-lite"/>
    </source>
</evidence>
<feature type="compositionally biased region" description="Low complexity" evidence="1">
    <location>
        <begin position="94"/>
        <end position="118"/>
    </location>
</feature>
<dbReference type="GO" id="GO:0043539">
    <property type="term" value="F:protein serine/threonine kinase activator activity"/>
    <property type="evidence" value="ECO:0007669"/>
    <property type="project" value="TreeGrafter"/>
</dbReference>
<sequence length="736" mass="83080">MSDNLNNNNNNYNNNNNNNINLSKNGAVVVDEEDNNDNKETTTSPNPILKNTEFSDKEGANLENDDLENLTEYCSLRKKSMRDMLSSITPHLTSSSPSYNSNSSGSSNNSFSNSSLSSVVNDKNKGFIEIDMDNNISNSNGEIKNNPTKKNQTISNYKSENKNEIHKKSKSSSDHHIKNSKRKKARELTPNSSPVTLDENNLDKKNTIFENSDQNKIIDSIDTNDISNNTKTTTTTTTAALNTLDSMDNSNTSNISNSKNISNISNDSNNNNNNDSDNGIKDISGSLSNPNGSSPSGLKVEYRDDITPIEEDYDRKQFYEYRDSHRENGEHGAPSINPETDLNKKYDEFSERKRLKETSKWGYFKFLFNKNKYKWDINQNQRFYLAAQIITRFGFLSKTILYCSLGVLSLAAAVDKERTVAGPDGVFEELQEMFSGGVIILLLLGLWSYGCWGIFYIVFDVDQLGHKSAGAILKRFGRVFSSGFYFVLGVDAARVLAHTRKEVSGTSHILGFLYKYIFGQIIVCVLGVTFFVVSLVYLIYFIKPDKFKRELSTERMNKYLYWSALGFARIGAVGRSMFFGAFGGVLIKAVADIHKGVEPDTGLLGFQGVFQQIANYNTPLLFIIAILIMFYALWCFWLMFFRRLPAHQDAIYARQVLGTHINKKYVFNRMLFNIKRNVDDPDDDDDDNSDHDMNSIDHPSSIPKDSSDHPNDIYDYQATTSSNNNNNNNNNNKQTV</sequence>
<feature type="region of interest" description="Disordered" evidence="1">
    <location>
        <begin position="1"/>
        <end position="63"/>
    </location>
</feature>
<feature type="compositionally biased region" description="Basic and acidic residues" evidence="1">
    <location>
        <begin position="159"/>
        <end position="177"/>
    </location>
</feature>
<proteinExistence type="predicted"/>
<evidence type="ECO:0000313" key="4">
    <source>
        <dbReference type="Proteomes" id="UP001344447"/>
    </source>
</evidence>
<evidence type="ECO:0008006" key="5">
    <source>
        <dbReference type="Google" id="ProtNLM"/>
    </source>
</evidence>
<keyword evidence="2" id="KW-0472">Membrane</keyword>
<feature type="compositionally biased region" description="Low complexity" evidence="1">
    <location>
        <begin position="1"/>
        <end position="21"/>
    </location>
</feature>
<evidence type="ECO:0000256" key="2">
    <source>
        <dbReference type="SAM" id="Phobius"/>
    </source>
</evidence>
<dbReference type="PANTHER" id="PTHR15375:SF26">
    <property type="entry name" value="PROTEIN CHIFFON"/>
    <property type="match status" value="1"/>
</dbReference>
<dbReference type="GO" id="GO:1901987">
    <property type="term" value="P:regulation of cell cycle phase transition"/>
    <property type="evidence" value="ECO:0007669"/>
    <property type="project" value="TreeGrafter"/>
</dbReference>
<feature type="transmembrane region" description="Helical" evidence="2">
    <location>
        <begin position="517"/>
        <end position="540"/>
    </location>
</feature>
<feature type="region of interest" description="Disordered" evidence="1">
    <location>
        <begin position="132"/>
        <end position="200"/>
    </location>
</feature>
<dbReference type="AlphaFoldDB" id="A0AAN7TL44"/>
<organism evidence="3 4">
    <name type="scientific">Dictyostelium firmibasis</name>
    <dbReference type="NCBI Taxonomy" id="79012"/>
    <lineage>
        <taxon>Eukaryota</taxon>
        <taxon>Amoebozoa</taxon>
        <taxon>Evosea</taxon>
        <taxon>Eumycetozoa</taxon>
        <taxon>Dictyostelia</taxon>
        <taxon>Dictyosteliales</taxon>
        <taxon>Dictyosteliaceae</taxon>
        <taxon>Dictyostelium</taxon>
    </lineage>
</organism>
<feature type="compositionally biased region" description="Polar residues" evidence="1">
    <location>
        <begin position="134"/>
        <end position="158"/>
    </location>
</feature>
<comment type="caution">
    <text evidence="3">The sequence shown here is derived from an EMBL/GenBank/DDBJ whole genome shotgun (WGS) entry which is preliminary data.</text>
</comment>
<feature type="compositionally biased region" description="Low complexity" evidence="1">
    <location>
        <begin position="723"/>
        <end position="736"/>
    </location>
</feature>
<reference evidence="3 4" key="1">
    <citation type="submission" date="2023-11" db="EMBL/GenBank/DDBJ databases">
        <title>Dfirmibasis_genome.</title>
        <authorList>
            <person name="Edelbroek B."/>
            <person name="Kjellin J."/>
            <person name="Jerlstrom-Hultqvist J."/>
            <person name="Soderbom F."/>
        </authorList>
    </citation>
    <scope>NUCLEOTIDE SEQUENCE [LARGE SCALE GENOMIC DNA]</scope>
    <source>
        <strain evidence="3 4">TNS-C-14</strain>
    </source>
</reference>
<feature type="transmembrane region" description="Helical" evidence="2">
    <location>
        <begin position="479"/>
        <end position="497"/>
    </location>
</feature>
<feature type="region of interest" description="Disordered" evidence="1">
    <location>
        <begin position="681"/>
        <end position="736"/>
    </location>
</feature>
<feature type="transmembrane region" description="Helical" evidence="2">
    <location>
        <begin position="620"/>
        <end position="641"/>
    </location>
</feature>
<dbReference type="GO" id="GO:0010571">
    <property type="term" value="P:positive regulation of nuclear cell cycle DNA replication"/>
    <property type="evidence" value="ECO:0007669"/>
    <property type="project" value="TreeGrafter"/>
</dbReference>
<keyword evidence="2" id="KW-1133">Transmembrane helix</keyword>
<feature type="compositionally biased region" description="Polar residues" evidence="1">
    <location>
        <begin position="189"/>
        <end position="199"/>
    </location>
</feature>
<dbReference type="Proteomes" id="UP001344447">
    <property type="component" value="Unassembled WGS sequence"/>
</dbReference>
<dbReference type="GO" id="GO:0031431">
    <property type="term" value="C:Dbf4-dependent protein kinase complex"/>
    <property type="evidence" value="ECO:0007669"/>
    <property type="project" value="TreeGrafter"/>
</dbReference>
<keyword evidence="2" id="KW-0812">Transmembrane</keyword>
<gene>
    <name evidence="3" type="ORF">RB653_010143</name>
</gene>
<feature type="region of interest" description="Disordered" evidence="1">
    <location>
        <begin position="88"/>
        <end position="118"/>
    </location>
</feature>
<dbReference type="InterPro" id="IPR051590">
    <property type="entry name" value="Replication_Regulatory_Kinase"/>
</dbReference>
<dbReference type="PANTHER" id="PTHR15375">
    <property type="entry name" value="ACTIVATOR OF S-PHASE KINASE-RELATED"/>
    <property type="match status" value="1"/>
</dbReference>
<feature type="region of interest" description="Disordered" evidence="1">
    <location>
        <begin position="244"/>
        <end position="305"/>
    </location>
</feature>
<keyword evidence="4" id="KW-1185">Reference proteome</keyword>
<feature type="compositionally biased region" description="Low complexity" evidence="1">
    <location>
        <begin position="244"/>
        <end position="298"/>
    </location>
</feature>
<protein>
    <recommendedName>
        <fullName evidence="5">DUF1206 domain-containing protein</fullName>
    </recommendedName>
</protein>